<keyword evidence="2" id="KW-1133">Transmembrane helix</keyword>
<evidence type="ECO:0000313" key="4">
    <source>
        <dbReference type="Proteomes" id="UP001332931"/>
    </source>
</evidence>
<evidence type="ECO:0000313" key="3">
    <source>
        <dbReference type="EMBL" id="MEE6146565.1"/>
    </source>
</evidence>
<keyword evidence="2" id="KW-0812">Transmembrane</keyword>
<keyword evidence="2" id="KW-0472">Membrane</keyword>
<comment type="caution">
    <text evidence="3">The sequence shown here is derived from an EMBL/GenBank/DDBJ whole genome shotgun (WGS) entry which is preliminary data.</text>
</comment>
<evidence type="ECO:0000256" key="2">
    <source>
        <dbReference type="SAM" id="Phobius"/>
    </source>
</evidence>
<name>A0ABU7R7J6_9ACTN</name>
<protein>
    <submittedName>
        <fullName evidence="3">Uncharacterized protein</fullName>
    </submittedName>
</protein>
<sequence length="129" mass="14931">MSEESRPLSDEERAELEELRAEKRRREQEERDRRDREELERLRAERDGARTEPHAEPRAAEPAARRPAPRPVSREEAAAMARDAERRERGRRLMEPDDDLRMPLGQKVVLAGIALVALVFVLLTVFGPK</sequence>
<feature type="compositionally biased region" description="Basic and acidic residues" evidence="1">
    <location>
        <begin position="72"/>
        <end position="98"/>
    </location>
</feature>
<gene>
    <name evidence="3" type="ORF">VXJ25_00940</name>
</gene>
<evidence type="ECO:0000256" key="1">
    <source>
        <dbReference type="SAM" id="MobiDB-lite"/>
    </source>
</evidence>
<reference evidence="3 4" key="1">
    <citation type="submission" date="2024-01" db="EMBL/GenBank/DDBJ databases">
        <title>Description of Olsenella sp. nov., isolated from pig feces.</title>
        <authorList>
            <person name="Chang Y.-H."/>
        </authorList>
    </citation>
    <scope>NUCLEOTIDE SEQUENCE [LARGE SCALE GENOMIC DNA]</scope>
    <source>
        <strain evidence="3 4">YH-ols2223</strain>
    </source>
</reference>
<accession>A0ABU7R7J6</accession>
<dbReference type="EMBL" id="JAZGJQ010000001">
    <property type="protein sequence ID" value="MEE6146565.1"/>
    <property type="molecule type" value="Genomic_DNA"/>
</dbReference>
<feature type="region of interest" description="Disordered" evidence="1">
    <location>
        <begin position="1"/>
        <end position="98"/>
    </location>
</feature>
<proteinExistence type="predicted"/>
<dbReference type="Proteomes" id="UP001332931">
    <property type="component" value="Unassembled WGS sequence"/>
</dbReference>
<organism evidence="3 4">
    <name type="scientific">Olsenella absiana</name>
    <dbReference type="NCBI Taxonomy" id="3115222"/>
    <lineage>
        <taxon>Bacteria</taxon>
        <taxon>Bacillati</taxon>
        <taxon>Actinomycetota</taxon>
        <taxon>Coriobacteriia</taxon>
        <taxon>Coriobacteriales</taxon>
        <taxon>Atopobiaceae</taxon>
        <taxon>Olsenella</taxon>
    </lineage>
</organism>
<keyword evidence="4" id="KW-1185">Reference proteome</keyword>
<feature type="compositionally biased region" description="Basic and acidic residues" evidence="1">
    <location>
        <begin position="1"/>
        <end position="59"/>
    </location>
</feature>
<feature type="transmembrane region" description="Helical" evidence="2">
    <location>
        <begin position="108"/>
        <end position="127"/>
    </location>
</feature>
<dbReference type="RefSeq" id="WP_330957329.1">
    <property type="nucleotide sequence ID" value="NZ_JAZGJQ010000001.1"/>
</dbReference>